<proteinExistence type="inferred from homology"/>
<protein>
    <recommendedName>
        <fullName evidence="9">Threonine/Serine exporter ThrE domain-containing protein</fullName>
    </recommendedName>
</protein>
<keyword evidence="2" id="KW-1003">Cell membrane</keyword>
<comment type="subcellular location">
    <subcellularLocation>
        <location evidence="1">Cell membrane</location>
        <topology evidence="1">Multi-pass membrane protein</topology>
    </subcellularLocation>
</comment>
<keyword evidence="3" id="KW-0997">Cell inner membrane</keyword>
<dbReference type="OrthoDB" id="9810047at2"/>
<accession>A0A0A1M6D3</accession>
<keyword evidence="5 8" id="KW-1133">Transmembrane helix</keyword>
<feature type="transmembrane region" description="Helical" evidence="8">
    <location>
        <begin position="6"/>
        <end position="22"/>
    </location>
</feature>
<keyword evidence="11" id="KW-1185">Reference proteome</keyword>
<feature type="transmembrane region" description="Helical" evidence="8">
    <location>
        <begin position="29"/>
        <end position="47"/>
    </location>
</feature>
<comment type="similarity">
    <text evidence="7">Belongs to the ThrE exporter (TC 2.A.79) family.</text>
</comment>
<gene>
    <name evidence="10" type="ORF">BN997_00625</name>
</gene>
<feature type="domain" description="Threonine/Serine exporter ThrE" evidence="9">
    <location>
        <begin position="7"/>
        <end position="135"/>
    </location>
</feature>
<evidence type="ECO:0000256" key="5">
    <source>
        <dbReference type="ARBA" id="ARBA00022989"/>
    </source>
</evidence>
<feature type="transmembrane region" description="Helical" evidence="8">
    <location>
        <begin position="111"/>
        <end position="131"/>
    </location>
</feature>
<dbReference type="Proteomes" id="UP000040453">
    <property type="component" value="Unassembled WGS sequence"/>
</dbReference>
<evidence type="ECO:0000313" key="11">
    <source>
        <dbReference type="Proteomes" id="UP000040453"/>
    </source>
</evidence>
<dbReference type="AlphaFoldDB" id="A0A0A1M6D3"/>
<evidence type="ECO:0000313" key="10">
    <source>
        <dbReference type="EMBL" id="CEI80815.1"/>
    </source>
</evidence>
<reference evidence="10 11" key="1">
    <citation type="submission" date="2014-11" db="EMBL/GenBank/DDBJ databases">
        <authorList>
            <person name="Urmite Genomes Urmite Genomes"/>
        </authorList>
    </citation>
    <scope>NUCLEOTIDE SEQUENCE [LARGE SCALE GENOMIC DNA]</scope>
    <source>
        <strain evidence="10 11">Oc5</strain>
    </source>
</reference>
<dbReference type="PANTHER" id="PTHR34390:SF1">
    <property type="entry name" value="SUCCINATE TRANSPORTER SUBUNIT YJJB-RELATED"/>
    <property type="match status" value="1"/>
</dbReference>
<evidence type="ECO:0000256" key="6">
    <source>
        <dbReference type="ARBA" id="ARBA00023136"/>
    </source>
</evidence>
<organism evidence="10 11">
    <name type="scientific">Oceanobacillus oncorhynchi</name>
    <dbReference type="NCBI Taxonomy" id="545501"/>
    <lineage>
        <taxon>Bacteria</taxon>
        <taxon>Bacillati</taxon>
        <taxon>Bacillota</taxon>
        <taxon>Bacilli</taxon>
        <taxon>Bacillales</taxon>
        <taxon>Bacillaceae</taxon>
        <taxon>Oceanobacillus</taxon>
    </lineage>
</organism>
<evidence type="ECO:0000256" key="3">
    <source>
        <dbReference type="ARBA" id="ARBA00022519"/>
    </source>
</evidence>
<keyword evidence="4 8" id="KW-0812">Transmembrane</keyword>
<dbReference type="RefSeq" id="WP_042529577.1">
    <property type="nucleotide sequence ID" value="NZ_CAXOIH010000013.1"/>
</dbReference>
<dbReference type="GO" id="GO:0015744">
    <property type="term" value="P:succinate transport"/>
    <property type="evidence" value="ECO:0007669"/>
    <property type="project" value="TreeGrafter"/>
</dbReference>
<dbReference type="GO" id="GO:0005886">
    <property type="term" value="C:plasma membrane"/>
    <property type="evidence" value="ECO:0007669"/>
    <property type="project" value="UniProtKB-SubCell"/>
</dbReference>
<feature type="transmembrane region" description="Helical" evidence="8">
    <location>
        <begin position="79"/>
        <end position="99"/>
    </location>
</feature>
<keyword evidence="6 8" id="KW-0472">Membrane</keyword>
<dbReference type="PANTHER" id="PTHR34390">
    <property type="entry name" value="UPF0442 PROTEIN YJJB-RELATED"/>
    <property type="match status" value="1"/>
</dbReference>
<dbReference type="InterPro" id="IPR024528">
    <property type="entry name" value="ThrE_2"/>
</dbReference>
<evidence type="ECO:0000256" key="8">
    <source>
        <dbReference type="SAM" id="Phobius"/>
    </source>
</evidence>
<evidence type="ECO:0000256" key="1">
    <source>
        <dbReference type="ARBA" id="ARBA00004651"/>
    </source>
</evidence>
<evidence type="ECO:0000256" key="4">
    <source>
        <dbReference type="ARBA" id="ARBA00022692"/>
    </source>
</evidence>
<name>A0A0A1M6D3_9BACI</name>
<evidence type="ECO:0000256" key="2">
    <source>
        <dbReference type="ARBA" id="ARBA00022475"/>
    </source>
</evidence>
<evidence type="ECO:0000256" key="7">
    <source>
        <dbReference type="ARBA" id="ARBA00034125"/>
    </source>
</evidence>
<evidence type="ECO:0000259" key="9">
    <source>
        <dbReference type="Pfam" id="PF12821"/>
    </source>
</evidence>
<feature type="transmembrane region" description="Helical" evidence="8">
    <location>
        <begin position="53"/>
        <end position="72"/>
    </location>
</feature>
<dbReference type="EMBL" id="CDGG01000001">
    <property type="protein sequence ID" value="CEI80815.1"/>
    <property type="molecule type" value="Genomic_DNA"/>
</dbReference>
<dbReference type="Pfam" id="PF12821">
    <property type="entry name" value="ThrE_2"/>
    <property type="match status" value="1"/>
</dbReference>
<dbReference type="InterPro" id="IPR050539">
    <property type="entry name" value="ThrE_Dicarb/AminoAcid_Exp"/>
</dbReference>
<sequence length="147" mass="15922">MFDIIVQLAASFIASAGFGVLFNAPKKSLIPCGLVGMLGWILFYTLREFHVDIVAATTFAAILVSILSQVCSRILKRPIIIFTVSGIIPLVPGGVAYNAMRNFVENDYNTAIQLSAQVMLLAGGIAIGLMFSQVINQIMMKLQKTKP</sequence>